<evidence type="ECO:0000256" key="3">
    <source>
        <dbReference type="PROSITE-ProRule" id="PRU01091"/>
    </source>
</evidence>
<evidence type="ECO:0000313" key="6">
    <source>
        <dbReference type="Proteomes" id="UP001551675"/>
    </source>
</evidence>
<dbReference type="Pfam" id="PF13401">
    <property type="entry name" value="AAA_22"/>
    <property type="match status" value="1"/>
</dbReference>
<accession>A0ABV3GCX4</accession>
<dbReference type="InterPro" id="IPR019734">
    <property type="entry name" value="TPR_rpt"/>
</dbReference>
<dbReference type="SUPFAM" id="SSF48452">
    <property type="entry name" value="TPR-like"/>
    <property type="match status" value="3"/>
</dbReference>
<dbReference type="SMART" id="SM00028">
    <property type="entry name" value="TPR"/>
    <property type="match status" value="4"/>
</dbReference>
<organism evidence="5 6">
    <name type="scientific">Microtetraspora glauca</name>
    <dbReference type="NCBI Taxonomy" id="1996"/>
    <lineage>
        <taxon>Bacteria</taxon>
        <taxon>Bacillati</taxon>
        <taxon>Actinomycetota</taxon>
        <taxon>Actinomycetes</taxon>
        <taxon>Streptosporangiales</taxon>
        <taxon>Streptosporangiaceae</taxon>
        <taxon>Microtetraspora</taxon>
    </lineage>
</organism>
<gene>
    <name evidence="5" type="ORF">AB0I59_12335</name>
</gene>
<evidence type="ECO:0000313" key="5">
    <source>
        <dbReference type="EMBL" id="MEV0969416.1"/>
    </source>
</evidence>
<evidence type="ECO:0000256" key="1">
    <source>
        <dbReference type="ARBA" id="ARBA00005820"/>
    </source>
</evidence>
<dbReference type="SUPFAM" id="SSF46894">
    <property type="entry name" value="C-terminal effector domain of the bipartite response regulators"/>
    <property type="match status" value="1"/>
</dbReference>
<proteinExistence type="inferred from homology"/>
<dbReference type="SMART" id="SM00862">
    <property type="entry name" value="Trans_reg_C"/>
    <property type="match status" value="1"/>
</dbReference>
<comment type="similarity">
    <text evidence="1">Belongs to the AfsR/DnrI/RedD regulatory family.</text>
</comment>
<dbReference type="Pfam" id="PF03704">
    <property type="entry name" value="BTAD"/>
    <property type="match status" value="1"/>
</dbReference>
<dbReference type="EMBL" id="JBFALK010000005">
    <property type="protein sequence ID" value="MEV0969416.1"/>
    <property type="molecule type" value="Genomic_DNA"/>
</dbReference>
<dbReference type="PANTHER" id="PTHR47691">
    <property type="entry name" value="REGULATOR-RELATED"/>
    <property type="match status" value="1"/>
</dbReference>
<feature type="DNA-binding region" description="OmpR/PhoB-type" evidence="3">
    <location>
        <begin position="1"/>
        <end position="96"/>
    </location>
</feature>
<comment type="caution">
    <text evidence="5">The sequence shown here is derived from an EMBL/GenBank/DDBJ whole genome shotgun (WGS) entry which is preliminary data.</text>
</comment>
<dbReference type="RefSeq" id="WP_061257639.1">
    <property type="nucleotide sequence ID" value="NZ_JBFALK010000005.1"/>
</dbReference>
<evidence type="ECO:0000256" key="2">
    <source>
        <dbReference type="ARBA" id="ARBA00023125"/>
    </source>
</evidence>
<reference evidence="5 6" key="1">
    <citation type="submission" date="2024-06" db="EMBL/GenBank/DDBJ databases">
        <title>The Natural Products Discovery Center: Release of the First 8490 Sequenced Strains for Exploring Actinobacteria Biosynthetic Diversity.</title>
        <authorList>
            <person name="Kalkreuter E."/>
            <person name="Kautsar S.A."/>
            <person name="Yang D."/>
            <person name="Bader C.D."/>
            <person name="Teijaro C.N."/>
            <person name="Fluegel L."/>
            <person name="Davis C.M."/>
            <person name="Simpson J.R."/>
            <person name="Lauterbach L."/>
            <person name="Steele A.D."/>
            <person name="Gui C."/>
            <person name="Meng S."/>
            <person name="Li G."/>
            <person name="Viehrig K."/>
            <person name="Ye F."/>
            <person name="Su P."/>
            <person name="Kiefer A.F."/>
            <person name="Nichols A."/>
            <person name="Cepeda A.J."/>
            <person name="Yan W."/>
            <person name="Fan B."/>
            <person name="Jiang Y."/>
            <person name="Adhikari A."/>
            <person name="Zheng C.-J."/>
            <person name="Schuster L."/>
            <person name="Cowan T.M."/>
            <person name="Smanski M.J."/>
            <person name="Chevrette M.G."/>
            <person name="De Carvalho L.P.S."/>
            <person name="Shen B."/>
        </authorList>
    </citation>
    <scope>NUCLEOTIDE SEQUENCE [LARGE SCALE GENOMIC DNA]</scope>
    <source>
        <strain evidence="5 6">NPDC050100</strain>
    </source>
</reference>
<evidence type="ECO:0000259" key="4">
    <source>
        <dbReference type="PROSITE" id="PS51755"/>
    </source>
</evidence>
<dbReference type="PRINTS" id="PR00364">
    <property type="entry name" value="DISEASERSIST"/>
</dbReference>
<dbReference type="CDD" id="cd15831">
    <property type="entry name" value="BTAD"/>
    <property type="match status" value="1"/>
</dbReference>
<dbReference type="PROSITE" id="PS51755">
    <property type="entry name" value="OMPR_PHOB"/>
    <property type="match status" value="1"/>
</dbReference>
<dbReference type="Gene3D" id="1.10.10.10">
    <property type="entry name" value="Winged helix-like DNA-binding domain superfamily/Winged helix DNA-binding domain"/>
    <property type="match status" value="1"/>
</dbReference>
<keyword evidence="6" id="KW-1185">Reference proteome</keyword>
<dbReference type="InterPro" id="IPR027417">
    <property type="entry name" value="P-loop_NTPase"/>
</dbReference>
<dbReference type="SUPFAM" id="SSF52540">
    <property type="entry name" value="P-loop containing nucleoside triphosphate hydrolases"/>
    <property type="match status" value="1"/>
</dbReference>
<keyword evidence="2 3" id="KW-0238">DNA-binding</keyword>
<dbReference type="PANTHER" id="PTHR47691:SF3">
    <property type="entry name" value="HTH-TYPE TRANSCRIPTIONAL REGULATOR RV0890C-RELATED"/>
    <property type="match status" value="1"/>
</dbReference>
<dbReference type="Proteomes" id="UP001551675">
    <property type="component" value="Unassembled WGS sequence"/>
</dbReference>
<dbReference type="SMART" id="SM01043">
    <property type="entry name" value="BTAD"/>
    <property type="match status" value="1"/>
</dbReference>
<dbReference type="InterPro" id="IPR005158">
    <property type="entry name" value="BTAD"/>
</dbReference>
<dbReference type="InterPro" id="IPR016032">
    <property type="entry name" value="Sig_transdc_resp-reg_C-effctor"/>
</dbReference>
<name>A0ABV3GCX4_MICGL</name>
<dbReference type="InterPro" id="IPR058852">
    <property type="entry name" value="HTH_77"/>
</dbReference>
<protein>
    <submittedName>
        <fullName evidence="5">BTAD domain-containing putative transcriptional regulator</fullName>
    </submittedName>
</protein>
<dbReference type="Gene3D" id="1.25.40.10">
    <property type="entry name" value="Tetratricopeptide repeat domain"/>
    <property type="match status" value="2"/>
</dbReference>
<dbReference type="Pfam" id="PF25872">
    <property type="entry name" value="HTH_77"/>
    <property type="match status" value="1"/>
</dbReference>
<dbReference type="InterPro" id="IPR036388">
    <property type="entry name" value="WH-like_DNA-bd_sf"/>
</dbReference>
<feature type="domain" description="OmpR/PhoB-type" evidence="4">
    <location>
        <begin position="1"/>
        <end position="96"/>
    </location>
</feature>
<dbReference type="InterPro" id="IPR049945">
    <property type="entry name" value="AAA_22"/>
</dbReference>
<dbReference type="Pfam" id="PF00486">
    <property type="entry name" value="Trans_reg_C"/>
    <property type="match status" value="1"/>
</dbReference>
<dbReference type="InterPro" id="IPR011990">
    <property type="entry name" value="TPR-like_helical_dom_sf"/>
</dbReference>
<dbReference type="InterPro" id="IPR001867">
    <property type="entry name" value="OmpR/PhoB-type_DNA-bd"/>
</dbReference>
<sequence>MRFGILGPTEVRRGDGRAVPVGGPRLRALLALLLLDAGRVVTTERLIDGLYGTAPPAGAVNALQAQISRLRSLLSGSPSADGDPVVRHPAGYLLAVDPADVDAYRFERLAAEGRGALASGDPARAATTLRAALDLWRGPAFADVGDAPFAAAQAVRLDEMRLTAAEDHAEARLTLGGHRELVAELQDLVAAHPLRERLCGQFMRALYASGRQAQALAVYEELRRRLADELGADPSAELVGVHVAVLRADPSLDASPAPTRLGLPAQITALVGRTEELDRVGRLLAEARLVTLTGPGGTGKTRLAAEAAARQDGDVCFVELAPLGDGADLPQAVLGALGLRQSGSITAAPGRQAPDPSARLAAALAGRSLLLVLDNCEHVVDAAARLVALLLGSCPGLRVLTTGREALGITGERLCPVPPLALPPPGTSTSETLGYPALRLFAERAVAVRPDFLMEADEAEAALRICETLDGLPLAIELAAARLRSLTAAEVATRLGAVGEGTRRDRFELLSRGSRTAQPRHRTLRAVVQWSWDLLDGSEQVLARRLTVFAGGATLEAAERVCGLPDTDGVLASLVDKSLVEVVGGRYRMLETIRAFCAERLREADEEERLRRAHIAYFTELAETADPYLRRTEQLEWLRRLDQEHDNLHAALHRATEAEDLEDALRLLSALAGYWFLRGLRAEGAALGVTLLRKIGPEPPPGLDEEHALCALTAASSGIDAPEIGPSLERAIRFVDQAETSPRQPFVTVLRAVIVGPPPDWDTTDELQYRLERISPDPWMHALGQFSRGYLHVFRGRPADAERELTSVLGAFRSIGDRWGMVATLSGLADLATWRGDWARSAALTDEALDLAERLEATIDVAEMLCRRAEGRSRNGDEAGALADYERAAELALGAGAPEVVAAAHLGLGELARLRGDLTEASRRCEFALESCTTDAFAVEETRARVYVALGWISEAEGDADMALAWHRRALTVAHDIRNLPLMALVAEGLAGVTLLSGDAERAALLLGSGTALRGCDRAGHPDLVRVMTAARSMLGTAAYESARARGEEMARGGIRAIGASPHPVLTVMEEHLMTLGR</sequence>